<dbReference type="Proteomes" id="UP000241769">
    <property type="component" value="Unassembled WGS sequence"/>
</dbReference>
<evidence type="ECO:0000313" key="2">
    <source>
        <dbReference type="EMBL" id="PRP77039.1"/>
    </source>
</evidence>
<accession>A0A2P6MZA8</accession>
<keyword evidence="1" id="KW-1133">Transmembrane helix</keyword>
<proteinExistence type="predicted"/>
<reference evidence="2 3" key="1">
    <citation type="journal article" date="2018" name="Genome Biol. Evol.">
        <title>Multiple Roots of Fruiting Body Formation in Amoebozoa.</title>
        <authorList>
            <person name="Hillmann F."/>
            <person name="Forbes G."/>
            <person name="Novohradska S."/>
            <person name="Ferling I."/>
            <person name="Riege K."/>
            <person name="Groth M."/>
            <person name="Westermann M."/>
            <person name="Marz M."/>
            <person name="Spaller T."/>
            <person name="Winckler T."/>
            <person name="Schaap P."/>
            <person name="Glockner G."/>
        </authorList>
    </citation>
    <scope>NUCLEOTIDE SEQUENCE [LARGE SCALE GENOMIC DNA]</scope>
    <source>
        <strain evidence="2 3">Jena</strain>
    </source>
</reference>
<dbReference type="AlphaFoldDB" id="A0A2P6MZA8"/>
<protein>
    <submittedName>
        <fullName evidence="2">Uncharacterized protein</fullName>
    </submittedName>
</protein>
<name>A0A2P6MZA8_9EUKA</name>
<keyword evidence="1" id="KW-0812">Transmembrane</keyword>
<gene>
    <name evidence="2" type="ORF">PROFUN_14573</name>
</gene>
<organism evidence="2 3">
    <name type="scientific">Planoprotostelium fungivorum</name>
    <dbReference type="NCBI Taxonomy" id="1890364"/>
    <lineage>
        <taxon>Eukaryota</taxon>
        <taxon>Amoebozoa</taxon>
        <taxon>Evosea</taxon>
        <taxon>Variosea</taxon>
        <taxon>Cavosteliida</taxon>
        <taxon>Cavosteliaceae</taxon>
        <taxon>Planoprotostelium</taxon>
    </lineage>
</organism>
<dbReference type="EMBL" id="MDYQ01000285">
    <property type="protein sequence ID" value="PRP77039.1"/>
    <property type="molecule type" value="Genomic_DNA"/>
</dbReference>
<dbReference type="InParanoid" id="A0A2P6MZA8"/>
<comment type="caution">
    <text evidence="2">The sequence shown here is derived from an EMBL/GenBank/DDBJ whole genome shotgun (WGS) entry which is preliminary data.</text>
</comment>
<evidence type="ECO:0000256" key="1">
    <source>
        <dbReference type="SAM" id="Phobius"/>
    </source>
</evidence>
<sequence length="138" mass="15136">MDTSDPFFLVLCLISGLLPVIFVYGSIVACLVKPDELSKSAISEEITATFAKGEQLVSESRDLEERILVCHREIARLATKLAQNHVDIVRFHTTFNSFGLNYLTPPVTVSEDPQSSISKYSKPITHVGANGVIGRDAE</sequence>
<evidence type="ECO:0000313" key="3">
    <source>
        <dbReference type="Proteomes" id="UP000241769"/>
    </source>
</evidence>
<feature type="transmembrane region" description="Helical" evidence="1">
    <location>
        <begin position="6"/>
        <end position="32"/>
    </location>
</feature>
<keyword evidence="1" id="KW-0472">Membrane</keyword>
<keyword evidence="3" id="KW-1185">Reference proteome</keyword>